<feature type="signal peptide" evidence="1">
    <location>
        <begin position="1"/>
        <end position="29"/>
    </location>
</feature>
<dbReference type="EMBL" id="BMXB01000017">
    <property type="protein sequence ID" value="GHA47300.1"/>
    <property type="molecule type" value="Genomic_DNA"/>
</dbReference>
<name>A0A918W0Y6_9FLAO</name>
<keyword evidence="3" id="KW-1185">Reference proteome</keyword>
<reference evidence="2" key="1">
    <citation type="journal article" date="2014" name="Int. J. Syst. Evol. Microbiol.">
        <title>Complete genome sequence of Corynebacterium casei LMG S-19264T (=DSM 44701T), isolated from a smear-ripened cheese.</title>
        <authorList>
            <consortium name="US DOE Joint Genome Institute (JGI-PGF)"/>
            <person name="Walter F."/>
            <person name="Albersmeier A."/>
            <person name="Kalinowski J."/>
            <person name="Ruckert C."/>
        </authorList>
    </citation>
    <scope>NUCLEOTIDE SEQUENCE</scope>
    <source>
        <strain evidence="2">KCTC 12719</strain>
    </source>
</reference>
<proteinExistence type="predicted"/>
<protein>
    <recommendedName>
        <fullName evidence="4">DUF4294 domain-containing protein</fullName>
    </recommendedName>
</protein>
<evidence type="ECO:0000313" key="2">
    <source>
        <dbReference type="EMBL" id="GHA47300.1"/>
    </source>
</evidence>
<feature type="chain" id="PRO_5037448820" description="DUF4294 domain-containing protein" evidence="1">
    <location>
        <begin position="30"/>
        <end position="243"/>
    </location>
</feature>
<sequence>MISAQKPEMKMLKKKLLYLIILVSGTVFAQERIPEGDTIHKEYMIIEGDSIPREFIDLEEVLLLEKLRFDNETERRRYLILRHKTHKVYPYAKLASERLVELNSRLDLIKGRRDQKRYTKIVQNYIEEQFSAELKKLTRTEGQILVKLIHRQTGNTAFDLIKDLKSGWRAFWYNTTASMFDISLKKEFDPETDQEDYLIEDILQRAFQANKLEKQPTALDFDFLELTDKWKTTRKSGSNSKAG</sequence>
<dbReference type="AlphaFoldDB" id="A0A918W0Y6"/>
<dbReference type="InterPro" id="IPR025636">
    <property type="entry name" value="DUF4294"/>
</dbReference>
<evidence type="ECO:0000256" key="1">
    <source>
        <dbReference type="SAM" id="SignalP"/>
    </source>
</evidence>
<comment type="caution">
    <text evidence="2">The sequence shown here is derived from an EMBL/GenBank/DDBJ whole genome shotgun (WGS) entry which is preliminary data.</text>
</comment>
<keyword evidence="1" id="KW-0732">Signal</keyword>
<evidence type="ECO:0000313" key="3">
    <source>
        <dbReference type="Proteomes" id="UP000610456"/>
    </source>
</evidence>
<organism evidence="2 3">
    <name type="scientific">Salinimicrobium marinum</name>
    <dbReference type="NCBI Taxonomy" id="680283"/>
    <lineage>
        <taxon>Bacteria</taxon>
        <taxon>Pseudomonadati</taxon>
        <taxon>Bacteroidota</taxon>
        <taxon>Flavobacteriia</taxon>
        <taxon>Flavobacteriales</taxon>
        <taxon>Flavobacteriaceae</taxon>
        <taxon>Salinimicrobium</taxon>
    </lineage>
</organism>
<accession>A0A918W0Y6</accession>
<reference evidence="2" key="2">
    <citation type="submission" date="2020-09" db="EMBL/GenBank/DDBJ databases">
        <authorList>
            <person name="Sun Q."/>
            <person name="Kim S."/>
        </authorList>
    </citation>
    <scope>NUCLEOTIDE SEQUENCE</scope>
    <source>
        <strain evidence="2">KCTC 12719</strain>
    </source>
</reference>
<dbReference type="Proteomes" id="UP000610456">
    <property type="component" value="Unassembled WGS sequence"/>
</dbReference>
<dbReference type="Pfam" id="PF14127">
    <property type="entry name" value="DUF4294"/>
    <property type="match status" value="1"/>
</dbReference>
<evidence type="ECO:0008006" key="4">
    <source>
        <dbReference type="Google" id="ProtNLM"/>
    </source>
</evidence>
<gene>
    <name evidence="2" type="ORF">GCM10007103_30290</name>
</gene>